<sequence length="429" mass="47751">MRQTIASLTVAAVTVFTSACAISDGREGLTGNLNADESREHKSYWQRGSRAELGPRPFYLVEDMDDSRLKRRLQQCARRPFYKTDFSIGHRGAPLQFPEHTKESYEAAARMGAGIMECDVTFTKDRELVCRHSQCDLHTTTNILATPLAQKCSQPFTPADPVNGTPASARCCTSDITLTEFKTLTGKMDAADPTATTVEDYLNATPGWRTDLYTGSGTLLTHAESIELFKKLRVKFTPELKAPSVPMPYEGDYTQEDYAQQMIDEYKAAGVHPRKVWAQSFNLSDVLYWIENEPRFGRQAVFLDDRVYNDPNFTASLADMEALAGQGVNIVAPPMWALLTLNERGAIVPSPYAEFARAAGLDIITWTIERSGLLKDGGGWYYQTTTEAINNDGDMLEVLHVLAKDVGIIGIFSDWPATVTYYANCMNLR</sequence>
<dbReference type="PROSITE" id="PS51704">
    <property type="entry name" value="GP_PDE"/>
    <property type="match status" value="1"/>
</dbReference>
<reference evidence="9 10" key="1">
    <citation type="submission" date="2019-06" db="EMBL/GenBank/DDBJ databases">
        <title>Whole genome sequence for Cellvibrionaceae sp. R142.</title>
        <authorList>
            <person name="Wang G."/>
        </authorList>
    </citation>
    <scope>NUCLEOTIDE SEQUENCE [LARGE SCALE GENOMIC DNA]</scope>
    <source>
        <strain evidence="9 10">R142</strain>
    </source>
</reference>
<dbReference type="InterPro" id="IPR030395">
    <property type="entry name" value="GP_PDE_dom"/>
</dbReference>
<comment type="similarity">
    <text evidence="1">Belongs to the glycerophosphoryl diester phosphodiesterase family.</text>
</comment>
<keyword evidence="10" id="KW-1185">Reference proteome</keyword>
<organism evidence="9 10">
    <name type="scientific">Exilibacterium tricleocarpae</name>
    <dbReference type="NCBI Taxonomy" id="2591008"/>
    <lineage>
        <taxon>Bacteria</taxon>
        <taxon>Pseudomonadati</taxon>
        <taxon>Pseudomonadota</taxon>
        <taxon>Gammaproteobacteria</taxon>
        <taxon>Cellvibrionales</taxon>
        <taxon>Cellvibrionaceae</taxon>
        <taxon>Exilibacterium</taxon>
    </lineage>
</organism>
<keyword evidence="3 7" id="KW-0732">Signal</keyword>
<feature type="signal peptide" evidence="7">
    <location>
        <begin position="1"/>
        <end position="21"/>
    </location>
</feature>
<dbReference type="AlphaFoldDB" id="A0A545TS85"/>
<dbReference type="GO" id="GO:0006629">
    <property type="term" value="P:lipid metabolic process"/>
    <property type="evidence" value="ECO:0007669"/>
    <property type="project" value="InterPro"/>
</dbReference>
<dbReference type="PANTHER" id="PTHR43620:SF7">
    <property type="entry name" value="GLYCEROPHOSPHODIESTER PHOSPHODIESTERASE GDPD5-RELATED"/>
    <property type="match status" value="1"/>
</dbReference>
<keyword evidence="4" id="KW-0319">Glycerol metabolism</keyword>
<keyword evidence="5" id="KW-0378">Hydrolase</keyword>
<dbReference type="InterPro" id="IPR017946">
    <property type="entry name" value="PLC-like_Pdiesterase_TIM-brl"/>
</dbReference>
<name>A0A545TS85_9GAMM</name>
<dbReference type="Proteomes" id="UP000319732">
    <property type="component" value="Unassembled WGS sequence"/>
</dbReference>
<evidence type="ECO:0000256" key="7">
    <source>
        <dbReference type="SAM" id="SignalP"/>
    </source>
</evidence>
<evidence type="ECO:0000256" key="6">
    <source>
        <dbReference type="ARBA" id="ARBA00047512"/>
    </source>
</evidence>
<evidence type="ECO:0000256" key="3">
    <source>
        <dbReference type="ARBA" id="ARBA00022729"/>
    </source>
</evidence>
<dbReference type="OrthoDB" id="9795622at2"/>
<evidence type="ECO:0000256" key="1">
    <source>
        <dbReference type="ARBA" id="ARBA00007277"/>
    </source>
</evidence>
<protein>
    <recommendedName>
        <fullName evidence="2">glycerophosphodiester phosphodiesterase</fullName>
        <ecNumber evidence="2">3.1.4.46</ecNumber>
    </recommendedName>
</protein>
<evidence type="ECO:0000259" key="8">
    <source>
        <dbReference type="PROSITE" id="PS51704"/>
    </source>
</evidence>
<dbReference type="GO" id="GO:0008889">
    <property type="term" value="F:glycerophosphodiester phosphodiesterase activity"/>
    <property type="evidence" value="ECO:0007669"/>
    <property type="project" value="UniProtKB-EC"/>
</dbReference>
<evidence type="ECO:0000256" key="2">
    <source>
        <dbReference type="ARBA" id="ARBA00012247"/>
    </source>
</evidence>
<evidence type="ECO:0000256" key="4">
    <source>
        <dbReference type="ARBA" id="ARBA00022798"/>
    </source>
</evidence>
<accession>A0A545TS85</accession>
<evidence type="ECO:0000313" key="10">
    <source>
        <dbReference type="Proteomes" id="UP000319732"/>
    </source>
</evidence>
<evidence type="ECO:0000313" key="9">
    <source>
        <dbReference type="EMBL" id="TQV80084.1"/>
    </source>
</evidence>
<dbReference type="PANTHER" id="PTHR43620">
    <property type="entry name" value="GLYCEROPHOSPHORYL DIESTER PHOSPHODIESTERASE"/>
    <property type="match status" value="1"/>
</dbReference>
<dbReference type="Pfam" id="PF03009">
    <property type="entry name" value="GDPD"/>
    <property type="match status" value="1"/>
</dbReference>
<feature type="domain" description="GP-PDE" evidence="8">
    <location>
        <begin position="85"/>
        <end position="423"/>
    </location>
</feature>
<evidence type="ECO:0000256" key="5">
    <source>
        <dbReference type="ARBA" id="ARBA00022801"/>
    </source>
</evidence>
<dbReference type="CDD" id="cd08560">
    <property type="entry name" value="GDPD_EcGlpQ_like_1"/>
    <property type="match status" value="1"/>
</dbReference>
<dbReference type="GO" id="GO:0006071">
    <property type="term" value="P:glycerol metabolic process"/>
    <property type="evidence" value="ECO:0007669"/>
    <property type="project" value="UniProtKB-KW"/>
</dbReference>
<proteinExistence type="inferred from homology"/>
<dbReference type="RefSeq" id="WP_142904183.1">
    <property type="nucleotide sequence ID" value="NZ_ML660092.1"/>
</dbReference>
<comment type="catalytic activity">
    <reaction evidence="6">
        <text>a sn-glycero-3-phosphodiester + H2O = an alcohol + sn-glycerol 3-phosphate + H(+)</text>
        <dbReference type="Rhea" id="RHEA:12969"/>
        <dbReference type="ChEBI" id="CHEBI:15377"/>
        <dbReference type="ChEBI" id="CHEBI:15378"/>
        <dbReference type="ChEBI" id="CHEBI:30879"/>
        <dbReference type="ChEBI" id="CHEBI:57597"/>
        <dbReference type="ChEBI" id="CHEBI:83408"/>
        <dbReference type="EC" id="3.1.4.46"/>
    </reaction>
</comment>
<gene>
    <name evidence="9" type="ORF">FKG94_10470</name>
</gene>
<dbReference type="SUPFAM" id="SSF51695">
    <property type="entry name" value="PLC-like phosphodiesterases"/>
    <property type="match status" value="1"/>
</dbReference>
<dbReference type="PROSITE" id="PS51257">
    <property type="entry name" value="PROKAR_LIPOPROTEIN"/>
    <property type="match status" value="1"/>
</dbReference>
<comment type="caution">
    <text evidence="9">The sequence shown here is derived from an EMBL/GenBank/DDBJ whole genome shotgun (WGS) entry which is preliminary data.</text>
</comment>
<dbReference type="EC" id="3.1.4.46" evidence="2"/>
<feature type="chain" id="PRO_5022232364" description="glycerophosphodiester phosphodiesterase" evidence="7">
    <location>
        <begin position="22"/>
        <end position="429"/>
    </location>
</feature>
<dbReference type="EMBL" id="VHSG01000010">
    <property type="protein sequence ID" value="TQV80084.1"/>
    <property type="molecule type" value="Genomic_DNA"/>
</dbReference>
<dbReference type="Gene3D" id="3.20.20.190">
    <property type="entry name" value="Phosphatidylinositol (PI) phosphodiesterase"/>
    <property type="match status" value="1"/>
</dbReference>